<dbReference type="EMBL" id="NCVQ01000004">
    <property type="protein sequence ID" value="PWZ33413.1"/>
    <property type="molecule type" value="Genomic_DNA"/>
</dbReference>
<protein>
    <submittedName>
        <fullName evidence="1">MADS-box transcription factor 26</fullName>
    </submittedName>
</protein>
<evidence type="ECO:0000313" key="1">
    <source>
        <dbReference type="EMBL" id="PWZ33413.1"/>
    </source>
</evidence>
<accession>A0A3L6FKE1</accession>
<gene>
    <name evidence="1" type="primary">MADS26_0</name>
    <name evidence="1" type="ORF">Zm00014a_039036</name>
</gene>
<sequence length="194" mass="21712">MARGKGKLPKKVWELSVLCDPHIGHRHHQLPVQPSNCRTMEELIERYKAASGGEKATDGCGDNITDPNQETTVLLQQINRPASEGSEVRYIYGNRANEHMNVDELNAPREVLGDMDVQHPLCKGRHVESYQRDPPGKVCNTYSWYELAAAVGNEKWSARELGQPVSEEERIKGIFLRLFHAGEDVAGGRAWPAT</sequence>
<name>A0A3L6FKE1_MAIZE</name>
<reference evidence="1" key="1">
    <citation type="journal article" date="2018" name="Nat. Genet.">
        <title>Extensive intraspecific gene order and gene structural variations between Mo17 and other maize genomes.</title>
        <authorList>
            <person name="Sun S."/>
            <person name="Zhou Y."/>
            <person name="Chen J."/>
            <person name="Shi J."/>
            <person name="Zhao H."/>
            <person name="Zhao H."/>
            <person name="Song W."/>
            <person name="Zhang M."/>
            <person name="Cui Y."/>
            <person name="Dong X."/>
            <person name="Liu H."/>
            <person name="Ma X."/>
            <person name="Jiao Y."/>
            <person name="Wang B."/>
            <person name="Wei X."/>
            <person name="Stein J.C."/>
            <person name="Glaubitz J.C."/>
            <person name="Lu F."/>
            <person name="Yu G."/>
            <person name="Liang C."/>
            <person name="Fengler K."/>
            <person name="Li B."/>
            <person name="Rafalski A."/>
            <person name="Schnable P.S."/>
            <person name="Ware D.H."/>
            <person name="Buckler E.S."/>
            <person name="Lai J."/>
        </authorList>
    </citation>
    <scope>NUCLEOTIDE SEQUENCE [LARGE SCALE GENOMIC DNA]</scope>
    <source>
        <tissue evidence="1">Seedling</tissue>
    </source>
</reference>
<comment type="caution">
    <text evidence="1">The sequence shown here is derived from an EMBL/GenBank/DDBJ whole genome shotgun (WGS) entry which is preliminary data.</text>
</comment>
<organism evidence="1">
    <name type="scientific">Zea mays</name>
    <name type="common">Maize</name>
    <dbReference type="NCBI Taxonomy" id="4577"/>
    <lineage>
        <taxon>Eukaryota</taxon>
        <taxon>Viridiplantae</taxon>
        <taxon>Streptophyta</taxon>
        <taxon>Embryophyta</taxon>
        <taxon>Tracheophyta</taxon>
        <taxon>Spermatophyta</taxon>
        <taxon>Magnoliopsida</taxon>
        <taxon>Liliopsida</taxon>
        <taxon>Poales</taxon>
        <taxon>Poaceae</taxon>
        <taxon>PACMAD clade</taxon>
        <taxon>Panicoideae</taxon>
        <taxon>Andropogonodae</taxon>
        <taxon>Andropogoneae</taxon>
        <taxon>Tripsacinae</taxon>
        <taxon>Zea</taxon>
    </lineage>
</organism>
<dbReference type="AlphaFoldDB" id="A0A3L6FKE1"/>
<dbReference type="Proteomes" id="UP000251960">
    <property type="component" value="Chromosome 3"/>
</dbReference>
<proteinExistence type="predicted"/>